<reference evidence="1 2" key="1">
    <citation type="submission" date="2014-12" db="EMBL/GenBank/DDBJ databases">
        <title>Genome sequence of Morococcus cerebrosus.</title>
        <authorList>
            <person name="Shin S.-K."/>
            <person name="Yi H."/>
        </authorList>
    </citation>
    <scope>NUCLEOTIDE SEQUENCE [LARGE SCALE GENOMIC DNA]</scope>
    <source>
        <strain evidence="1 2">CIP 81.93</strain>
    </source>
</reference>
<organism evidence="1 2">
    <name type="scientific">Morococcus cerebrosus</name>
    <dbReference type="NCBI Taxonomy" id="1056807"/>
    <lineage>
        <taxon>Bacteria</taxon>
        <taxon>Pseudomonadati</taxon>
        <taxon>Pseudomonadota</taxon>
        <taxon>Betaproteobacteria</taxon>
        <taxon>Neisseriales</taxon>
        <taxon>Neisseriaceae</taxon>
        <taxon>Morococcus</taxon>
    </lineage>
</organism>
<gene>
    <name evidence="1" type="ORF">MCC93_24920</name>
</gene>
<dbReference type="Proteomes" id="UP000031390">
    <property type="component" value="Unassembled WGS sequence"/>
</dbReference>
<accession>A0A0C1GKT7</accession>
<name>A0A0C1GKT7_9NEIS</name>
<comment type="caution">
    <text evidence="1">The sequence shown here is derived from an EMBL/GenBank/DDBJ whole genome shotgun (WGS) entry which is preliminary data.</text>
</comment>
<dbReference type="EMBL" id="JUFZ01000120">
    <property type="protein sequence ID" value="KIC06086.1"/>
    <property type="molecule type" value="Genomic_DNA"/>
</dbReference>
<evidence type="ECO:0000313" key="1">
    <source>
        <dbReference type="EMBL" id="KIC06086.1"/>
    </source>
</evidence>
<proteinExistence type="predicted"/>
<dbReference type="AlphaFoldDB" id="A0A0C1GKT7"/>
<sequence>MNTDLPHKGRLKPQTYFQTTFFINKPHQTPHHRHSCAVGNPLKILKN</sequence>
<evidence type="ECO:0000313" key="2">
    <source>
        <dbReference type="Proteomes" id="UP000031390"/>
    </source>
</evidence>
<protein>
    <submittedName>
        <fullName evidence="1">Uncharacterized protein</fullName>
    </submittedName>
</protein>